<dbReference type="PROSITE" id="PS00455">
    <property type="entry name" value="AMP_BINDING"/>
    <property type="match status" value="1"/>
</dbReference>
<reference evidence="3 4" key="1">
    <citation type="journal article" date="2011" name="Stand. Genomic Sci.">
        <title>Complete genome sequence of Treponema succinifaciens type strain (6091).</title>
        <authorList>
            <person name="Han C."/>
            <person name="Gronow S."/>
            <person name="Teshima H."/>
            <person name="Lapidus A."/>
            <person name="Nolan M."/>
            <person name="Lucas S."/>
            <person name="Hammon N."/>
            <person name="Deshpande S."/>
            <person name="Cheng J.F."/>
            <person name="Zeytun A."/>
            <person name="Tapia R."/>
            <person name="Goodwin L."/>
            <person name="Pitluck S."/>
            <person name="Liolios K."/>
            <person name="Pagani I."/>
            <person name="Ivanova N."/>
            <person name="Mavromatis K."/>
            <person name="Mikhailova N."/>
            <person name="Huntemann M."/>
            <person name="Pati A."/>
            <person name="Chen A."/>
            <person name="Palaniappan K."/>
            <person name="Land M."/>
            <person name="Hauser L."/>
            <person name="Brambilla E.M."/>
            <person name="Rohde M."/>
            <person name="Goker M."/>
            <person name="Woyke T."/>
            <person name="Bristow J."/>
            <person name="Eisen J.A."/>
            <person name="Markowitz V."/>
            <person name="Hugenholtz P."/>
            <person name="Kyrpides N.C."/>
            <person name="Klenk H.P."/>
            <person name="Detter J.C."/>
        </authorList>
    </citation>
    <scope>NUCLEOTIDE SEQUENCE [LARGE SCALE GENOMIC DNA]</scope>
    <source>
        <strain evidence="4">ATCC 33096 / DSM 2489 / 6091</strain>
    </source>
</reference>
<dbReference type="eggNOG" id="COG1022">
    <property type="taxonomic scope" value="Bacteria"/>
</dbReference>
<dbReference type="GeneID" id="302997400"/>
<dbReference type="KEGG" id="tsu:Tresu_0159"/>
<dbReference type="HOGENOM" id="CLU_000022_59_9_12"/>
<dbReference type="EC" id="6.2.1.3" evidence="3"/>
<dbReference type="GO" id="GO:0004467">
    <property type="term" value="F:long-chain fatty acid-CoA ligase activity"/>
    <property type="evidence" value="ECO:0007669"/>
    <property type="project" value="UniProtKB-EC"/>
</dbReference>
<dbReference type="PANTHER" id="PTHR43272">
    <property type="entry name" value="LONG-CHAIN-FATTY-ACID--COA LIGASE"/>
    <property type="match status" value="1"/>
</dbReference>
<gene>
    <name evidence="3" type="ordered locus">Tresu_0159</name>
</gene>
<keyword evidence="4" id="KW-1185">Reference proteome</keyword>
<dbReference type="Pfam" id="PF00501">
    <property type="entry name" value="AMP-binding"/>
    <property type="match status" value="1"/>
</dbReference>
<accession>F2NV21</accession>
<dbReference type="Proteomes" id="UP000006852">
    <property type="component" value="Chromosome"/>
</dbReference>
<evidence type="ECO:0000313" key="4">
    <source>
        <dbReference type="Proteomes" id="UP000006852"/>
    </source>
</evidence>
<name>F2NV21_TRES6</name>
<keyword evidence="3" id="KW-0436">Ligase</keyword>
<dbReference type="RefSeq" id="WP_013700436.1">
    <property type="nucleotide sequence ID" value="NC_015385.1"/>
</dbReference>
<feature type="domain" description="AMP-dependent synthetase/ligase" evidence="2">
    <location>
        <begin position="35"/>
        <end position="424"/>
    </location>
</feature>
<dbReference type="Gene3D" id="3.30.300.30">
    <property type="match status" value="1"/>
</dbReference>
<dbReference type="InterPro" id="IPR042099">
    <property type="entry name" value="ANL_N_sf"/>
</dbReference>
<organism evidence="3 4">
    <name type="scientific">Treponema succinifaciens (strain ATCC 33096 / DSM 2489 / 6091)</name>
    <dbReference type="NCBI Taxonomy" id="869209"/>
    <lineage>
        <taxon>Bacteria</taxon>
        <taxon>Pseudomonadati</taxon>
        <taxon>Spirochaetota</taxon>
        <taxon>Spirochaetia</taxon>
        <taxon>Spirochaetales</taxon>
        <taxon>Treponemataceae</taxon>
        <taxon>Treponema</taxon>
    </lineage>
</organism>
<dbReference type="PANTHER" id="PTHR43272:SF52">
    <property type="entry name" value="AMP-DEPENDENT SYNTHETASE_LIGASE DOMAIN-CONTAINING PROTEIN"/>
    <property type="match status" value="1"/>
</dbReference>
<evidence type="ECO:0000256" key="1">
    <source>
        <dbReference type="ARBA" id="ARBA00024484"/>
    </source>
</evidence>
<dbReference type="InterPro" id="IPR020845">
    <property type="entry name" value="AMP-binding_CS"/>
</dbReference>
<dbReference type="EMBL" id="CP002631">
    <property type="protein sequence ID" value="AEB13125.1"/>
    <property type="molecule type" value="Genomic_DNA"/>
</dbReference>
<dbReference type="InterPro" id="IPR000873">
    <property type="entry name" value="AMP-dep_synth/lig_dom"/>
</dbReference>
<dbReference type="Gene3D" id="3.40.50.12780">
    <property type="entry name" value="N-terminal domain of ligase-like"/>
    <property type="match status" value="1"/>
</dbReference>
<dbReference type="OrthoDB" id="311554at2"/>
<protein>
    <submittedName>
        <fullName evidence="3">Long-chain-fatty-acid--CoA ligase</fullName>
        <ecNumber evidence="3">6.2.1.3</ecNumber>
    </submittedName>
</protein>
<sequence length="581" mass="64916">MQTTTKTPWDFLSKYKDSDFSGEWPTVPEMFFITTKRFPERPCFTDFEGEGGSKNTLSYSQVEQKVKELASWLTEKGIQKGDRIAVSGKNSPQWGLVFLASLAAGATICPIDYALHEEEIKNLLNTAKPKFFFVDEEKFPTFDAQNAEYKVYSLSPKFPEKYVYSLKPNSIEHDFRSAKEDDLAAILFTSGTTGNPKGVMLTHKNLVSDAYIAQTRMDIFSTDVFYALLPIHHAYTMQAVFIESLSVGAEIVFGKSMAVSRLMKELREGQITMLLGVPLLFNKLLAGIMKGIKAKGPLVNGAIHAMMWISYIIKKVFKVNPGKTLFKSVLKQANIQSLRIAICGGGPLASSVFKIYNEMGIDFVQGYGLTETSPIIALNPISRFKIESVGQYFFPYMEMKILEPSADGIGEVAVKGPMVFKGYYNMEEETAKVFTPDGFFKTGDLGNLDSEGYLILAGRVKNMIVTEGGKNVYPEEIENAFQLFTDIAQITVRGYIADKATKSEQIEALVYASDDLFARLNINREASPLDESVKSEIEKIISKVNKELQPYARISKITMLEQPLEMTTTQKVKRGKISSNE</sequence>
<dbReference type="GO" id="GO:0016020">
    <property type="term" value="C:membrane"/>
    <property type="evidence" value="ECO:0007669"/>
    <property type="project" value="TreeGrafter"/>
</dbReference>
<proteinExistence type="predicted"/>
<evidence type="ECO:0000259" key="2">
    <source>
        <dbReference type="Pfam" id="PF00501"/>
    </source>
</evidence>
<dbReference type="InterPro" id="IPR045851">
    <property type="entry name" value="AMP-bd_C_sf"/>
</dbReference>
<dbReference type="SUPFAM" id="SSF56801">
    <property type="entry name" value="Acetyl-CoA synthetase-like"/>
    <property type="match status" value="1"/>
</dbReference>
<comment type="catalytic activity">
    <reaction evidence="1">
        <text>a long-chain fatty acid + ATP + CoA = a long-chain fatty acyl-CoA + AMP + diphosphate</text>
        <dbReference type="Rhea" id="RHEA:15421"/>
        <dbReference type="ChEBI" id="CHEBI:30616"/>
        <dbReference type="ChEBI" id="CHEBI:33019"/>
        <dbReference type="ChEBI" id="CHEBI:57287"/>
        <dbReference type="ChEBI" id="CHEBI:57560"/>
        <dbReference type="ChEBI" id="CHEBI:83139"/>
        <dbReference type="ChEBI" id="CHEBI:456215"/>
        <dbReference type="EC" id="6.2.1.3"/>
    </reaction>
    <physiologicalReaction direction="left-to-right" evidence="1">
        <dbReference type="Rhea" id="RHEA:15422"/>
    </physiologicalReaction>
</comment>
<evidence type="ECO:0000313" key="3">
    <source>
        <dbReference type="EMBL" id="AEB13125.1"/>
    </source>
</evidence>
<dbReference type="AlphaFoldDB" id="F2NV21"/>
<reference evidence="4" key="2">
    <citation type="submission" date="2011-04" db="EMBL/GenBank/DDBJ databases">
        <title>The complete genome of chromosome of Treponema succinifaciens DSM 2489.</title>
        <authorList>
            <person name="Lucas S."/>
            <person name="Copeland A."/>
            <person name="Lapidus A."/>
            <person name="Bruce D."/>
            <person name="Goodwin L."/>
            <person name="Pitluck S."/>
            <person name="Peters L."/>
            <person name="Kyrpides N."/>
            <person name="Mavromatis K."/>
            <person name="Ivanova N."/>
            <person name="Ovchinnikova G."/>
            <person name="Teshima H."/>
            <person name="Detter J.C."/>
            <person name="Tapia R."/>
            <person name="Han C."/>
            <person name="Land M."/>
            <person name="Hauser L."/>
            <person name="Markowitz V."/>
            <person name="Cheng J.-F."/>
            <person name="Hugenholtz P."/>
            <person name="Woyke T."/>
            <person name="Wu D."/>
            <person name="Gronow S."/>
            <person name="Wellnitz S."/>
            <person name="Brambilla E."/>
            <person name="Klenk H.-P."/>
            <person name="Eisen J.A."/>
        </authorList>
    </citation>
    <scope>NUCLEOTIDE SEQUENCE [LARGE SCALE GENOMIC DNA]</scope>
    <source>
        <strain evidence="4">ATCC 33096 / DSM 2489 / 6091</strain>
    </source>
</reference>
<dbReference type="STRING" id="869209.Tresu_0159"/>